<dbReference type="Proteomes" id="UP000065641">
    <property type="component" value="Chromosome"/>
</dbReference>
<name>A0A0S2KDK1_9GAMM</name>
<dbReference type="OrthoDB" id="5810117at2"/>
<dbReference type="STRING" id="1249552.PS2015_1743"/>
<sequence>MGVSSGLVQTLTRLAQSGTGDGFFRTHVLDVIFYRFFPTVRDPVRTYVAKSITEALEKHRSSNAGPVKWSIIGHSLGTAVTHDTLHLMFASSPSADIPPLSVRNFSLHTYLACANVSRILSKGNEIPVYNSRVRPAMTPSRDAVMRYFLNAWNMFDPFTRPSRFEPSHSWLDAATQAARHSRFQDIKTTEIRQKNVHALEHYLENPAVHIPFFRATCDNMSIVSKAEQIKAQQTYRKAVIDAHLEGEAEELRQLIERHGGELQDLLSMGYSFHKMLETL</sequence>
<evidence type="ECO:0000313" key="2">
    <source>
        <dbReference type="Proteomes" id="UP000065641"/>
    </source>
</evidence>
<keyword evidence="2" id="KW-1185">Reference proteome</keyword>
<evidence type="ECO:0000313" key="1">
    <source>
        <dbReference type="EMBL" id="ALO46394.1"/>
    </source>
</evidence>
<organism evidence="1 2">
    <name type="scientific">Pseudohongiella spirulinae</name>
    <dbReference type="NCBI Taxonomy" id="1249552"/>
    <lineage>
        <taxon>Bacteria</taxon>
        <taxon>Pseudomonadati</taxon>
        <taxon>Pseudomonadota</taxon>
        <taxon>Gammaproteobacteria</taxon>
        <taxon>Pseudomonadales</taxon>
        <taxon>Pseudohongiellaceae</taxon>
        <taxon>Pseudohongiella</taxon>
    </lineage>
</organism>
<proteinExistence type="predicted"/>
<protein>
    <submittedName>
        <fullName evidence="1">Uncharacterized protein</fullName>
    </submittedName>
</protein>
<reference evidence="1 2" key="1">
    <citation type="submission" date="2015-11" db="EMBL/GenBank/DDBJ databases">
        <authorList>
            <person name="Zhang Y."/>
            <person name="Guo Z."/>
        </authorList>
    </citation>
    <scope>NUCLEOTIDE SEQUENCE [LARGE SCALE GENOMIC DNA]</scope>
    <source>
        <strain evidence="1 2">KCTC 32221</strain>
    </source>
</reference>
<dbReference type="AlphaFoldDB" id="A0A0S2KDK1"/>
<dbReference type="KEGG" id="pspi:PS2015_1743"/>
<dbReference type="EMBL" id="CP013189">
    <property type="protein sequence ID" value="ALO46394.1"/>
    <property type="molecule type" value="Genomic_DNA"/>
</dbReference>
<dbReference type="RefSeq" id="WP_058021835.1">
    <property type="nucleotide sequence ID" value="NZ_CP013189.1"/>
</dbReference>
<gene>
    <name evidence="1" type="ORF">PS2015_1743</name>
</gene>
<accession>A0A0S2KDK1</accession>